<dbReference type="EMBL" id="CP051627">
    <property type="protein sequence ID" value="UPT23368.1"/>
    <property type="molecule type" value="Genomic_DNA"/>
</dbReference>
<sequence>MPVGRGVPAAAGTGGDREGRRPDPQEAATPAEFVAVMRRYRAWVGSPSYAQMQFYCGGVCSAAGFRAALTDCRLPCLPLLSAFITACGGGEAEYRRWVAAWQRLNGPSFLTG</sequence>
<feature type="region of interest" description="Disordered" evidence="1">
    <location>
        <begin position="1"/>
        <end position="29"/>
    </location>
</feature>
<organism evidence="2 3">
    <name type="scientific">Thermobifida alba</name>
    <name type="common">Thermomonospora alba</name>
    <dbReference type="NCBI Taxonomy" id="53522"/>
    <lineage>
        <taxon>Bacteria</taxon>
        <taxon>Bacillati</taxon>
        <taxon>Actinomycetota</taxon>
        <taxon>Actinomycetes</taxon>
        <taxon>Streptosporangiales</taxon>
        <taxon>Nocardiopsidaceae</taxon>
        <taxon>Thermobifida</taxon>
    </lineage>
</organism>
<name>A0ABY4L6S0_THEAE</name>
<evidence type="ECO:0000313" key="3">
    <source>
        <dbReference type="Proteomes" id="UP000832041"/>
    </source>
</evidence>
<proteinExistence type="predicted"/>
<reference evidence="2 3" key="1">
    <citation type="submission" date="2020-04" db="EMBL/GenBank/DDBJ databases">
        <title>Thermobifida alba genome sequencing and assembly.</title>
        <authorList>
            <person name="Luzics S."/>
            <person name="Horvath B."/>
            <person name="Nagy I."/>
            <person name="Toth A."/>
            <person name="Nagy I."/>
            <person name="Kukolya J."/>
        </authorList>
    </citation>
    <scope>NUCLEOTIDE SEQUENCE [LARGE SCALE GENOMIC DNA]</scope>
    <source>
        <strain evidence="2 3">DSM 43795</strain>
    </source>
</reference>
<evidence type="ECO:0000313" key="2">
    <source>
        <dbReference type="EMBL" id="UPT23368.1"/>
    </source>
</evidence>
<keyword evidence="3" id="KW-1185">Reference proteome</keyword>
<gene>
    <name evidence="2" type="ORF">FOF52_06170</name>
</gene>
<dbReference type="Proteomes" id="UP000832041">
    <property type="component" value="Chromosome"/>
</dbReference>
<feature type="compositionally biased region" description="Basic and acidic residues" evidence="1">
    <location>
        <begin position="15"/>
        <end position="24"/>
    </location>
</feature>
<protein>
    <submittedName>
        <fullName evidence="2">Uncharacterized protein</fullName>
    </submittedName>
</protein>
<accession>A0ABY4L6S0</accession>
<evidence type="ECO:0000256" key="1">
    <source>
        <dbReference type="SAM" id="MobiDB-lite"/>
    </source>
</evidence>